<dbReference type="GeneTree" id="ENSGT00940000156279"/>
<keyword evidence="3" id="KW-0964">Secreted</keyword>
<dbReference type="Proteomes" id="UP000694388">
    <property type="component" value="Unplaced"/>
</dbReference>
<keyword evidence="7" id="KW-0325">Glycoprotein</keyword>
<dbReference type="PANTHER" id="PTHR11848">
    <property type="entry name" value="TGF-BETA FAMILY"/>
    <property type="match status" value="1"/>
</dbReference>
<dbReference type="Gene3D" id="2.60.120.970">
    <property type="match status" value="1"/>
</dbReference>
<reference evidence="11" key="1">
    <citation type="submission" date="2025-08" db="UniProtKB">
        <authorList>
            <consortium name="Ensembl"/>
        </authorList>
    </citation>
    <scope>IDENTIFICATION</scope>
</reference>
<evidence type="ECO:0000256" key="4">
    <source>
        <dbReference type="ARBA" id="ARBA00022729"/>
    </source>
</evidence>
<dbReference type="Pfam" id="PF00019">
    <property type="entry name" value="TGF_beta"/>
    <property type="match status" value="1"/>
</dbReference>
<accession>A0A8C4QM36</accession>
<evidence type="ECO:0000256" key="3">
    <source>
        <dbReference type="ARBA" id="ARBA00022525"/>
    </source>
</evidence>
<evidence type="ECO:0000259" key="10">
    <source>
        <dbReference type="PROSITE" id="PS51362"/>
    </source>
</evidence>
<sequence>MGFSVSLFLLICTNLFMYSVSCKPVQEGVILESEEGPWGEETKPETDDFENLSKDYGEDREVDMDALVESMKQEFLAGLNLSDIPPHDPENTEPAPQYMLDLYQRFANDRSSMPSSNVVRSFQCEEVISNAEEDGLIDQNVLQFNLSIPAHEHITMAELRFSIWSQSGDRAVRDVTMATATVYEVFDEEGDGSQMASRNVLSLLISRHLVVSDTPWHSFDVTLAVRRWARTDRTRHHLEVHLISGGHPGSLSLGREPGSEPLLLVFSDDRAGHGVDEVNELVAREKGAAEQLLHDTENSSAALAEILEEVLDVQIPDVAFEPLPRTRRHAKRNFCKRTSLYVNFKEIGWDSWIIAPPGYEAYECTGQCHFPLTDHLSPTKHAIVKTLMHLSHPERVAKACCVPTKLDSISILYRDKAGVFTYKYKYEGMMVAECGCR</sequence>
<evidence type="ECO:0000256" key="1">
    <source>
        <dbReference type="ARBA" id="ARBA00004613"/>
    </source>
</evidence>
<dbReference type="SUPFAM" id="SSF57501">
    <property type="entry name" value="Cystine-knot cytokines"/>
    <property type="match status" value="1"/>
</dbReference>
<dbReference type="InterPro" id="IPR015615">
    <property type="entry name" value="TGF-beta-rel"/>
</dbReference>
<evidence type="ECO:0000256" key="8">
    <source>
        <dbReference type="RuleBase" id="RU000354"/>
    </source>
</evidence>
<dbReference type="PANTHER" id="PTHR11848:SF307">
    <property type="entry name" value="BONE MORPHOGENETIC PROTEIN 10"/>
    <property type="match status" value="1"/>
</dbReference>
<keyword evidence="4 9" id="KW-0732">Signal</keyword>
<evidence type="ECO:0000256" key="7">
    <source>
        <dbReference type="ARBA" id="ARBA00023180"/>
    </source>
</evidence>
<dbReference type="PROSITE" id="PS51362">
    <property type="entry name" value="TGF_BETA_2"/>
    <property type="match status" value="1"/>
</dbReference>
<dbReference type="Pfam" id="PF00688">
    <property type="entry name" value="TGFb_propeptide"/>
    <property type="match status" value="1"/>
</dbReference>
<evidence type="ECO:0000256" key="9">
    <source>
        <dbReference type="SAM" id="SignalP"/>
    </source>
</evidence>
<dbReference type="SMART" id="SM00204">
    <property type="entry name" value="TGFB"/>
    <property type="match status" value="1"/>
</dbReference>
<feature type="chain" id="PRO_5034087174" description="TGF-beta family profile domain-containing protein" evidence="9">
    <location>
        <begin position="23"/>
        <end position="437"/>
    </location>
</feature>
<dbReference type="AlphaFoldDB" id="A0A8C4QM36"/>
<dbReference type="FunFam" id="2.10.90.10:FF:000001">
    <property type="entry name" value="Bone morphogenetic protein 4"/>
    <property type="match status" value="1"/>
</dbReference>
<protein>
    <recommendedName>
        <fullName evidence="10">TGF-beta family profile domain-containing protein</fullName>
    </recommendedName>
</protein>
<keyword evidence="5 8" id="KW-0339">Growth factor</keyword>
<name>A0A8C4QM36_EPTBU</name>
<dbReference type="PRINTS" id="PR00669">
    <property type="entry name" value="INHIBINA"/>
</dbReference>
<evidence type="ECO:0000256" key="2">
    <source>
        <dbReference type="ARBA" id="ARBA00006656"/>
    </source>
</evidence>
<dbReference type="GO" id="GO:0008083">
    <property type="term" value="F:growth factor activity"/>
    <property type="evidence" value="ECO:0007669"/>
    <property type="project" value="UniProtKB-KW"/>
</dbReference>
<evidence type="ECO:0000313" key="12">
    <source>
        <dbReference type="Proteomes" id="UP000694388"/>
    </source>
</evidence>
<proteinExistence type="inferred from homology"/>
<dbReference type="GO" id="GO:0005615">
    <property type="term" value="C:extracellular space"/>
    <property type="evidence" value="ECO:0007669"/>
    <property type="project" value="TreeGrafter"/>
</dbReference>
<dbReference type="CDD" id="cd13767">
    <property type="entry name" value="TGF_beta_BMP9_like"/>
    <property type="match status" value="1"/>
</dbReference>
<dbReference type="PROSITE" id="PS00250">
    <property type="entry name" value="TGF_BETA_1"/>
    <property type="match status" value="1"/>
</dbReference>
<dbReference type="Gene3D" id="2.10.90.10">
    <property type="entry name" value="Cystine-knot cytokines"/>
    <property type="match status" value="1"/>
</dbReference>
<dbReference type="InterPro" id="IPR017948">
    <property type="entry name" value="TGFb_CS"/>
</dbReference>
<keyword evidence="6" id="KW-1015">Disulfide bond</keyword>
<feature type="domain" description="TGF-beta family profile" evidence="10">
    <location>
        <begin position="325"/>
        <end position="437"/>
    </location>
</feature>
<comment type="similarity">
    <text evidence="2 8">Belongs to the TGF-beta family.</text>
</comment>
<keyword evidence="12" id="KW-1185">Reference proteome</keyword>
<dbReference type="OMA" id="FQHKYEG"/>
<evidence type="ECO:0000256" key="6">
    <source>
        <dbReference type="ARBA" id="ARBA00023157"/>
    </source>
</evidence>
<evidence type="ECO:0000313" key="11">
    <source>
        <dbReference type="Ensembl" id="ENSEBUP00000016535.1"/>
    </source>
</evidence>
<dbReference type="InterPro" id="IPR029034">
    <property type="entry name" value="Cystine-knot_cytokine"/>
</dbReference>
<dbReference type="InterPro" id="IPR001111">
    <property type="entry name" value="TGF-b_propeptide"/>
</dbReference>
<comment type="subcellular location">
    <subcellularLocation>
        <location evidence="1">Secreted</location>
    </subcellularLocation>
</comment>
<feature type="signal peptide" evidence="9">
    <location>
        <begin position="1"/>
        <end position="22"/>
    </location>
</feature>
<dbReference type="InterPro" id="IPR001839">
    <property type="entry name" value="TGF-b_C"/>
</dbReference>
<reference evidence="11" key="2">
    <citation type="submission" date="2025-09" db="UniProtKB">
        <authorList>
            <consortium name="Ensembl"/>
        </authorList>
    </citation>
    <scope>IDENTIFICATION</scope>
</reference>
<organism evidence="11 12">
    <name type="scientific">Eptatretus burgeri</name>
    <name type="common">Inshore hagfish</name>
    <dbReference type="NCBI Taxonomy" id="7764"/>
    <lineage>
        <taxon>Eukaryota</taxon>
        <taxon>Metazoa</taxon>
        <taxon>Chordata</taxon>
        <taxon>Craniata</taxon>
        <taxon>Vertebrata</taxon>
        <taxon>Cyclostomata</taxon>
        <taxon>Myxini</taxon>
        <taxon>Myxiniformes</taxon>
        <taxon>Myxinidae</taxon>
        <taxon>Eptatretinae</taxon>
        <taxon>Eptatretus</taxon>
    </lineage>
</organism>
<dbReference type="Ensembl" id="ENSEBUT00000017111.1">
    <property type="protein sequence ID" value="ENSEBUP00000016535.1"/>
    <property type="gene ID" value="ENSEBUG00000010375.1"/>
</dbReference>
<evidence type="ECO:0000256" key="5">
    <source>
        <dbReference type="ARBA" id="ARBA00023030"/>
    </source>
</evidence>
<dbReference type="GO" id="GO:0005125">
    <property type="term" value="F:cytokine activity"/>
    <property type="evidence" value="ECO:0007669"/>
    <property type="project" value="TreeGrafter"/>
</dbReference>